<keyword evidence="4 5" id="KW-0472">Membrane</keyword>
<feature type="transmembrane region" description="Helical" evidence="5">
    <location>
        <begin position="103"/>
        <end position="120"/>
    </location>
</feature>
<dbReference type="eggNOG" id="ENOG502QU4U">
    <property type="taxonomic scope" value="Eukaryota"/>
</dbReference>
<feature type="transmembrane region" description="Helical" evidence="5">
    <location>
        <begin position="35"/>
        <end position="56"/>
    </location>
</feature>
<dbReference type="GO" id="GO:0005886">
    <property type="term" value="C:plasma membrane"/>
    <property type="evidence" value="ECO:0007669"/>
    <property type="project" value="TreeGrafter"/>
</dbReference>
<dbReference type="EMBL" id="KB822718">
    <property type="protein sequence ID" value="ETN42986.1"/>
    <property type="molecule type" value="Genomic_DNA"/>
</dbReference>
<dbReference type="Proteomes" id="UP000030752">
    <property type="component" value="Unassembled WGS sequence"/>
</dbReference>
<dbReference type="GeneID" id="19969483"/>
<feature type="transmembrane region" description="Helical" evidence="5">
    <location>
        <begin position="226"/>
        <end position="244"/>
    </location>
</feature>
<dbReference type="Pfam" id="PF04479">
    <property type="entry name" value="RTA1"/>
    <property type="match status" value="1"/>
</dbReference>
<evidence type="ECO:0000256" key="1">
    <source>
        <dbReference type="ARBA" id="ARBA00004141"/>
    </source>
</evidence>
<proteinExistence type="predicted"/>
<organism evidence="7 8">
    <name type="scientific">Cyphellophora europaea (strain CBS 101466)</name>
    <name type="common">Phialophora europaea</name>
    <dbReference type="NCBI Taxonomy" id="1220924"/>
    <lineage>
        <taxon>Eukaryota</taxon>
        <taxon>Fungi</taxon>
        <taxon>Dikarya</taxon>
        <taxon>Ascomycota</taxon>
        <taxon>Pezizomycotina</taxon>
        <taxon>Eurotiomycetes</taxon>
        <taxon>Chaetothyriomycetidae</taxon>
        <taxon>Chaetothyriales</taxon>
        <taxon>Cyphellophoraceae</taxon>
        <taxon>Cyphellophora</taxon>
    </lineage>
</organism>
<keyword evidence="6" id="KW-0732">Signal</keyword>
<feature type="chain" id="PRO_5004825429" description="RTA1 domain protein" evidence="6">
    <location>
        <begin position="28"/>
        <end position="281"/>
    </location>
</feature>
<evidence type="ECO:0000256" key="6">
    <source>
        <dbReference type="SAM" id="SignalP"/>
    </source>
</evidence>
<reference evidence="7 8" key="1">
    <citation type="submission" date="2013-03" db="EMBL/GenBank/DDBJ databases">
        <title>The Genome Sequence of Phialophora europaea CBS 101466.</title>
        <authorList>
            <consortium name="The Broad Institute Genomics Platform"/>
            <person name="Cuomo C."/>
            <person name="de Hoog S."/>
            <person name="Gorbushina A."/>
            <person name="Walker B."/>
            <person name="Young S.K."/>
            <person name="Zeng Q."/>
            <person name="Gargeya S."/>
            <person name="Fitzgerald M."/>
            <person name="Haas B."/>
            <person name="Abouelleil A."/>
            <person name="Allen A.W."/>
            <person name="Alvarado L."/>
            <person name="Arachchi H.M."/>
            <person name="Berlin A.M."/>
            <person name="Chapman S.B."/>
            <person name="Gainer-Dewar J."/>
            <person name="Goldberg J."/>
            <person name="Griggs A."/>
            <person name="Gujja S."/>
            <person name="Hansen M."/>
            <person name="Howarth C."/>
            <person name="Imamovic A."/>
            <person name="Ireland A."/>
            <person name="Larimer J."/>
            <person name="McCowan C."/>
            <person name="Murphy C."/>
            <person name="Pearson M."/>
            <person name="Poon T.W."/>
            <person name="Priest M."/>
            <person name="Roberts A."/>
            <person name="Saif S."/>
            <person name="Shea T."/>
            <person name="Sisk P."/>
            <person name="Sykes S."/>
            <person name="Wortman J."/>
            <person name="Nusbaum C."/>
            <person name="Birren B."/>
        </authorList>
    </citation>
    <scope>NUCLEOTIDE SEQUENCE [LARGE SCALE GENOMIC DNA]</scope>
    <source>
        <strain evidence="7 8">CBS 101466</strain>
    </source>
</reference>
<dbReference type="GO" id="GO:0000324">
    <property type="term" value="C:fungal-type vacuole"/>
    <property type="evidence" value="ECO:0007669"/>
    <property type="project" value="TreeGrafter"/>
</dbReference>
<feature type="transmembrane region" description="Helical" evidence="5">
    <location>
        <begin position="62"/>
        <end position="83"/>
    </location>
</feature>
<dbReference type="VEuPathDB" id="FungiDB:HMPREF1541_02144"/>
<accession>W2S2Q2</accession>
<keyword evidence="2 5" id="KW-0812">Transmembrane</keyword>
<evidence type="ECO:0000256" key="5">
    <source>
        <dbReference type="SAM" id="Phobius"/>
    </source>
</evidence>
<dbReference type="PANTHER" id="PTHR31465:SF9">
    <property type="entry name" value="SPHINGOID LONG-CHAIN BASE TRANSPORTER RSB1"/>
    <property type="match status" value="1"/>
</dbReference>
<dbReference type="RefSeq" id="XP_008714722.1">
    <property type="nucleotide sequence ID" value="XM_008716500.1"/>
</dbReference>
<dbReference type="InterPro" id="IPR007568">
    <property type="entry name" value="RTA1"/>
</dbReference>
<dbReference type="InParanoid" id="W2S2Q2"/>
<dbReference type="OrthoDB" id="4521223at2759"/>
<dbReference type="HOGENOM" id="CLU_033465_6_1_1"/>
<evidence type="ECO:0008006" key="9">
    <source>
        <dbReference type="Google" id="ProtNLM"/>
    </source>
</evidence>
<dbReference type="STRING" id="1220924.W2S2Q2"/>
<evidence type="ECO:0000256" key="2">
    <source>
        <dbReference type="ARBA" id="ARBA00022692"/>
    </source>
</evidence>
<keyword evidence="3 5" id="KW-1133">Transmembrane helix</keyword>
<evidence type="ECO:0000256" key="3">
    <source>
        <dbReference type="ARBA" id="ARBA00022989"/>
    </source>
</evidence>
<comment type="subcellular location">
    <subcellularLocation>
        <location evidence="1">Membrane</location>
        <topology evidence="1">Multi-pass membrane protein</topology>
    </subcellularLocation>
</comment>
<dbReference type="AlphaFoldDB" id="W2S2Q2"/>
<gene>
    <name evidence="7" type="ORF">HMPREF1541_02144</name>
</gene>
<evidence type="ECO:0000313" key="8">
    <source>
        <dbReference type="Proteomes" id="UP000030752"/>
    </source>
</evidence>
<feature type="transmembrane region" description="Helical" evidence="5">
    <location>
        <begin position="185"/>
        <end position="206"/>
    </location>
</feature>
<name>W2S2Q2_CYPE1</name>
<feature type="signal peptide" evidence="6">
    <location>
        <begin position="1"/>
        <end position="27"/>
    </location>
</feature>
<sequence>MIAYNLGGNAFFCAWHALLTITQSALAIRYQTWGFSFAMCCGTILEVLGYVARILQHHGEDAFVMDVVCITIAPAFFSAAVYLSLARIVTVYGERFSRIKQRTYTITFMIADFVCLLLQASGGGTTQSDDPEVRDTGLRLIQAGLAAHLAAMTAFIVLATDFGWHTRKGRGGWNPDFAHLHQSRLWKRYLIALTTGTVCIWIRTAFRVVELSQGFSSTIAQNEPAFFVLESSMILIGATALTVLHPGLGFRGRWTNANFTLRGTKVKESRGQLVELRSQKP</sequence>
<protein>
    <recommendedName>
        <fullName evidence="9">RTA1 domain protein</fullName>
    </recommendedName>
</protein>
<evidence type="ECO:0000256" key="4">
    <source>
        <dbReference type="ARBA" id="ARBA00023136"/>
    </source>
</evidence>
<evidence type="ECO:0000313" key="7">
    <source>
        <dbReference type="EMBL" id="ETN42986.1"/>
    </source>
</evidence>
<dbReference type="PANTHER" id="PTHR31465">
    <property type="entry name" value="PROTEIN RTA1-RELATED"/>
    <property type="match status" value="1"/>
</dbReference>
<feature type="transmembrane region" description="Helical" evidence="5">
    <location>
        <begin position="140"/>
        <end position="164"/>
    </location>
</feature>
<keyword evidence="8" id="KW-1185">Reference proteome</keyword>